<protein>
    <submittedName>
        <fullName evidence="1">Uncharacterized protein</fullName>
    </submittedName>
</protein>
<dbReference type="Proteomes" id="UP000198948">
    <property type="component" value="Unassembled WGS sequence"/>
</dbReference>
<dbReference type="OrthoDB" id="3010211at2"/>
<sequence>MLTLNKIVKLLNEKSIKVIVTEDKIYIDNRLDESIPIENHYGISIQDGKWSYCFYVLERKNNIQTEVLKSFINKEEAENYLFLQQINKYFINNYVIASRNHEIENWTIELVRKEMKRVGIPSNYLSYGSEIFSNSILYSNESGKWYSGYINTNNELIYKTKCGNDEQDWFLSLYGNDVYILYLFDIYQSELLDKKEVLRPFSDKEKLIVLGYE</sequence>
<proteinExistence type="predicted"/>
<reference evidence="1 2" key="1">
    <citation type="submission" date="2016-10" db="EMBL/GenBank/DDBJ databases">
        <authorList>
            <person name="de Groot N.N."/>
        </authorList>
    </citation>
    <scope>NUCLEOTIDE SEQUENCE [LARGE SCALE GENOMIC DNA]</scope>
    <source>
        <strain evidence="1 2">DSM 13760</strain>
    </source>
</reference>
<accession>A0A1H9PY46</accession>
<evidence type="ECO:0000313" key="2">
    <source>
        <dbReference type="Proteomes" id="UP000198948"/>
    </source>
</evidence>
<name>A0A1H9PY46_9LACT</name>
<dbReference type="RefSeq" id="WP_092649354.1">
    <property type="nucleotide sequence ID" value="NZ_FOHA01000001.1"/>
</dbReference>
<keyword evidence="2" id="KW-1185">Reference proteome</keyword>
<gene>
    <name evidence="1" type="ORF">SAMN04488559_101204</name>
</gene>
<organism evidence="1 2">
    <name type="scientific">Isobaculum melis</name>
    <dbReference type="NCBI Taxonomy" id="142588"/>
    <lineage>
        <taxon>Bacteria</taxon>
        <taxon>Bacillati</taxon>
        <taxon>Bacillota</taxon>
        <taxon>Bacilli</taxon>
        <taxon>Lactobacillales</taxon>
        <taxon>Carnobacteriaceae</taxon>
        <taxon>Isobaculum</taxon>
    </lineage>
</organism>
<dbReference type="EMBL" id="FOHA01000001">
    <property type="protein sequence ID" value="SER52745.1"/>
    <property type="molecule type" value="Genomic_DNA"/>
</dbReference>
<evidence type="ECO:0000313" key="1">
    <source>
        <dbReference type="EMBL" id="SER52745.1"/>
    </source>
</evidence>
<dbReference type="AlphaFoldDB" id="A0A1H9PY46"/>